<feature type="signal peptide" evidence="1">
    <location>
        <begin position="1"/>
        <end position="19"/>
    </location>
</feature>
<gene>
    <name evidence="2" type="ORF">LEP1GSC036_1587</name>
</gene>
<name>A0A828YVI0_9LEPT</name>
<dbReference type="Proteomes" id="UP000001338">
    <property type="component" value="Unassembled WGS sequence"/>
</dbReference>
<dbReference type="EMBL" id="AFLV02000081">
    <property type="protein sequence ID" value="EKR62263.1"/>
    <property type="molecule type" value="Genomic_DNA"/>
</dbReference>
<evidence type="ECO:0000256" key="1">
    <source>
        <dbReference type="SAM" id="SignalP"/>
    </source>
</evidence>
<dbReference type="NCBIfam" id="NF047544">
    <property type="entry name" value="AdhsnLsa30Lept"/>
    <property type="match status" value="1"/>
</dbReference>
<evidence type="ECO:0000313" key="3">
    <source>
        <dbReference type="Proteomes" id="UP000001338"/>
    </source>
</evidence>
<organism evidence="2 3">
    <name type="scientific">Leptospira weilii str. 2006001853</name>
    <dbReference type="NCBI Taxonomy" id="1001589"/>
    <lineage>
        <taxon>Bacteria</taxon>
        <taxon>Pseudomonadati</taxon>
        <taxon>Spirochaetota</taxon>
        <taxon>Spirochaetia</taxon>
        <taxon>Leptospirales</taxon>
        <taxon>Leptospiraceae</taxon>
        <taxon>Leptospira</taxon>
    </lineage>
</organism>
<comment type="caution">
    <text evidence="2">The sequence shown here is derived from an EMBL/GenBank/DDBJ whole genome shotgun (WGS) entry which is preliminary data.</text>
</comment>
<keyword evidence="1" id="KW-0732">Signal</keyword>
<evidence type="ECO:0008006" key="4">
    <source>
        <dbReference type="Google" id="ProtNLM"/>
    </source>
</evidence>
<dbReference type="AlphaFoldDB" id="A0A828YVI0"/>
<dbReference type="RefSeq" id="WP_004495590.1">
    <property type="nucleotide sequence ID" value="NZ_AFLV02000081.1"/>
</dbReference>
<protein>
    <recommendedName>
        <fullName evidence="4">Lipoprotein</fullName>
    </recommendedName>
</protein>
<feature type="chain" id="PRO_5032346510" description="Lipoprotein" evidence="1">
    <location>
        <begin position="20"/>
        <end position="292"/>
    </location>
</feature>
<proteinExistence type="predicted"/>
<evidence type="ECO:0000313" key="2">
    <source>
        <dbReference type="EMBL" id="EKR62263.1"/>
    </source>
</evidence>
<reference evidence="2 3" key="1">
    <citation type="submission" date="2012-10" db="EMBL/GenBank/DDBJ databases">
        <authorList>
            <person name="Harkins D.M."/>
            <person name="Durkin A.S."/>
            <person name="Brinkac L.M."/>
            <person name="Haft D.H."/>
            <person name="Selengut J.D."/>
            <person name="Sanka R."/>
            <person name="DePew J."/>
            <person name="Purushe J."/>
            <person name="Whelen A.C."/>
            <person name="Vinetz J.M."/>
            <person name="Sutton G.G."/>
            <person name="Nierman W.C."/>
            <person name="Fouts D.E."/>
        </authorList>
    </citation>
    <scope>NUCLEOTIDE SEQUENCE [LARGE SCALE GENOMIC DNA]</scope>
    <source>
        <strain evidence="2 3">2006001853</strain>
    </source>
</reference>
<sequence length="292" mass="32499">MTRNTAILFKLLFFCIFFGNCTFGSVGDSRKEDAKMLQRLLILFNERPASFETLLYYTDDQQDSNIGNFDVVSEATVYNLQLQPGSKIFWDGVSIRVNPNPVPTVPGQTRTFDAGDHSAKSHTPYTVPLDLPVASPYGQEYGTPSFNDSNLETATETILMGDVHTSSVPLISGIPSGYLASVKYKINSINLTFQIVAPAAKTVRLQIPSFTLELFPRCRFDITPEKPGSFPAIWRSNGIFQDRGSVSILNSISALPNPVDINPYQNSNLYDLILANFRQQDRVVYQIGCNLF</sequence>
<accession>A0A828YVI0</accession>
<dbReference type="GeneID" id="61111739"/>